<gene>
    <name evidence="7" type="ORF">G7Y89_g3069</name>
</gene>
<dbReference type="AlphaFoldDB" id="A0A8H4RU16"/>
<organism evidence="7 8">
    <name type="scientific">Cudoniella acicularis</name>
    <dbReference type="NCBI Taxonomy" id="354080"/>
    <lineage>
        <taxon>Eukaryota</taxon>
        <taxon>Fungi</taxon>
        <taxon>Dikarya</taxon>
        <taxon>Ascomycota</taxon>
        <taxon>Pezizomycotina</taxon>
        <taxon>Leotiomycetes</taxon>
        <taxon>Helotiales</taxon>
        <taxon>Tricladiaceae</taxon>
        <taxon>Cudoniella</taxon>
    </lineage>
</organism>
<keyword evidence="2" id="KW-0813">Transport</keyword>
<feature type="region of interest" description="Disordered" evidence="5">
    <location>
        <begin position="878"/>
        <end position="920"/>
    </location>
</feature>
<evidence type="ECO:0000256" key="1">
    <source>
        <dbReference type="ARBA" id="ARBA00004240"/>
    </source>
</evidence>
<dbReference type="InterPro" id="IPR013244">
    <property type="entry name" value="Sec39_domain"/>
</dbReference>
<proteinExistence type="predicted"/>
<dbReference type="GO" id="GO:0005783">
    <property type="term" value="C:endoplasmic reticulum"/>
    <property type="evidence" value="ECO:0007669"/>
    <property type="project" value="UniProtKB-SubCell"/>
</dbReference>
<evidence type="ECO:0000256" key="3">
    <source>
        <dbReference type="ARBA" id="ARBA00022824"/>
    </source>
</evidence>
<keyword evidence="4" id="KW-0653">Protein transport</keyword>
<evidence type="ECO:0000256" key="2">
    <source>
        <dbReference type="ARBA" id="ARBA00022448"/>
    </source>
</evidence>
<evidence type="ECO:0000256" key="4">
    <source>
        <dbReference type="ARBA" id="ARBA00022927"/>
    </source>
</evidence>
<evidence type="ECO:0000313" key="7">
    <source>
        <dbReference type="EMBL" id="KAF4635035.1"/>
    </source>
</evidence>
<dbReference type="OrthoDB" id="3434013at2759"/>
<keyword evidence="3" id="KW-0256">Endoplasmic reticulum</keyword>
<dbReference type="PANTHER" id="PTHR40787">
    <property type="entry name" value="SECRETED PROTEIN"/>
    <property type="match status" value="1"/>
</dbReference>
<protein>
    <recommendedName>
        <fullName evidence="6">Sec39 domain-containing protein</fullName>
    </recommendedName>
</protein>
<feature type="region of interest" description="Disordered" evidence="5">
    <location>
        <begin position="815"/>
        <end position="851"/>
    </location>
</feature>
<evidence type="ECO:0000256" key="5">
    <source>
        <dbReference type="SAM" id="MobiDB-lite"/>
    </source>
</evidence>
<feature type="compositionally biased region" description="Polar residues" evidence="5">
    <location>
        <begin position="834"/>
        <end position="846"/>
    </location>
</feature>
<sequence>MAGSEVSAAKAILLAVQLASKSDIPALETLVSRHRKTLHLEIVLRILLSHLPESLDSSDYVPFLSRLFSGTLVEDPNFSPTSEVLDDLDESEAKKKARKLHLLPLTWPYDTDKSPDCLVCFLVLRSLRIDENTGLIAQLPGLLRPFLHQSTFLRTWMISTVLPLLRFNYEYHPEIAVFLTIPNFEKLDDQAGVKLLLSQTGKDTKNNEATVGRDLRGLVGAWMYGDTRWKRRKSRIDSQAALQTITPLDEAHAVNEKCVGWEEVFKWIVEQAGTSWKTAVEAVEQWDGPGDVDLGEYGNGTVWLDEGEQQHLERRYARAAIASAYIIYEDSEDALNGIYRILSRIVTLFDHDRIPTLQSSAQLLAPVLGLDESLLSKKTTFHMRNGLLDEQNPLTSAKAGSVRFLQALLISAFLCTKFGFNSTVRKMGELALLQDEREQQLEFTKLMLHVGNGPKGDDKYWVRKRNELLWLRSWGTEELSEGADATTGRGIFGALAKDYVEAELLKILLTNTRYTLARSIYESSPDRPLSKQLLVDTIISAAMNAYDNATNANKTRGGVKRCHDILQAFPNSLSDSLACNQLENLISVTHLLGEYRLVFKQGEPFKPVTLRVHGDPISIIGKVLEQNPKTYTKINNLLDIGRLMVKAGLTVRDIGGHTKFSTPEHLTEQIPIAEKRIVSMCVDAALAEDDFETAYSYVITRLKNIAGPSHARSPDIERTQSGLIAEVPPKVIDDWSWRAALQAGKYRRTKFTVKPTHLGNASGNLEIRHLEQRMECLSQALRLAPKATLQEILNVYRRCEEELETQVRLEAEQEAAWDAQGDDQAMPGGFGAASSKQNATESSTSRAAEEAPLSLFDLSRASMARAQSGFSALSMLRSNTSDSKRPVSGSSFGGSDGSKDGASESGTPKPSMRKRDQLKNAAVGGLASGIGWLINAPAVNTNQEEHDER</sequence>
<evidence type="ECO:0000313" key="8">
    <source>
        <dbReference type="Proteomes" id="UP000566819"/>
    </source>
</evidence>
<evidence type="ECO:0000259" key="6">
    <source>
        <dbReference type="Pfam" id="PF08314"/>
    </source>
</evidence>
<dbReference type="GO" id="GO:0015031">
    <property type="term" value="P:protein transport"/>
    <property type="evidence" value="ECO:0007669"/>
    <property type="project" value="UniProtKB-KW"/>
</dbReference>
<dbReference type="PANTHER" id="PTHR40787:SF3">
    <property type="entry name" value="PROTEIN TRANSPORT PROTEIN SEC39"/>
    <property type="match status" value="1"/>
</dbReference>
<dbReference type="Proteomes" id="UP000566819">
    <property type="component" value="Unassembled WGS sequence"/>
</dbReference>
<accession>A0A8H4RU16</accession>
<keyword evidence="8" id="KW-1185">Reference proteome</keyword>
<comment type="caution">
    <text evidence="7">The sequence shown here is derived from an EMBL/GenBank/DDBJ whole genome shotgun (WGS) entry which is preliminary data.</text>
</comment>
<reference evidence="7 8" key="1">
    <citation type="submission" date="2020-03" db="EMBL/GenBank/DDBJ databases">
        <title>Draft Genome Sequence of Cudoniella acicularis.</title>
        <authorList>
            <person name="Buettner E."/>
            <person name="Kellner H."/>
        </authorList>
    </citation>
    <scope>NUCLEOTIDE SEQUENCE [LARGE SCALE GENOMIC DNA]</scope>
    <source>
        <strain evidence="7 8">DSM 108380</strain>
    </source>
</reference>
<dbReference type="Pfam" id="PF08314">
    <property type="entry name" value="Sec39"/>
    <property type="match status" value="1"/>
</dbReference>
<dbReference type="GO" id="GO:0006890">
    <property type="term" value="P:retrograde vesicle-mediated transport, Golgi to endoplasmic reticulum"/>
    <property type="evidence" value="ECO:0007669"/>
    <property type="project" value="InterPro"/>
</dbReference>
<name>A0A8H4RU16_9HELO</name>
<comment type="subcellular location">
    <subcellularLocation>
        <location evidence="1">Endoplasmic reticulum</location>
    </subcellularLocation>
</comment>
<feature type="domain" description="Sec39" evidence="6">
    <location>
        <begin position="12"/>
        <end position="817"/>
    </location>
</feature>
<dbReference type="EMBL" id="JAAMPI010000145">
    <property type="protein sequence ID" value="KAF4635035.1"/>
    <property type="molecule type" value="Genomic_DNA"/>
</dbReference>